<feature type="region of interest" description="Disordered" evidence="1">
    <location>
        <begin position="49"/>
        <end position="69"/>
    </location>
</feature>
<feature type="transmembrane region" description="Helical" evidence="2">
    <location>
        <begin position="143"/>
        <end position="165"/>
    </location>
</feature>
<evidence type="ECO:0000256" key="2">
    <source>
        <dbReference type="SAM" id="Phobius"/>
    </source>
</evidence>
<evidence type="ECO:0008006" key="5">
    <source>
        <dbReference type="Google" id="ProtNLM"/>
    </source>
</evidence>
<name>A0AAN7ZRF6_9PEZI</name>
<sequence length="229" mass="24062">MASLIHHDSPTLLGLKGFTVGTCVFIAGSMVTTSAQFVPALLLASQQKVDKRSRPTESGRLTPAATSASENKQMNLNPAAALKGALDTAALSAGPGYKVAALQFSMMSKTAFVTQVPFELLSVIASGYLAYHYRSAGLAGSVWGKWAAVAGLMTAIFPLTGGLMVPIDHKIARIAGEEPAVEPYEDAPPDKDLERENTETFIKQWGGLNNIRAAMVAAAGGIGLWSLLE</sequence>
<dbReference type="InterPro" id="IPR013901">
    <property type="entry name" value="Anthrone_oxy"/>
</dbReference>
<reference evidence="3" key="1">
    <citation type="submission" date="2023-08" db="EMBL/GenBank/DDBJ databases">
        <title>Black Yeasts Isolated from many extreme environments.</title>
        <authorList>
            <person name="Coleine C."/>
            <person name="Stajich J.E."/>
            <person name="Selbmann L."/>
        </authorList>
    </citation>
    <scope>NUCLEOTIDE SEQUENCE</scope>
    <source>
        <strain evidence="3">CCFEE 5810</strain>
    </source>
</reference>
<organism evidence="3 4">
    <name type="scientific">Elasticomyces elasticus</name>
    <dbReference type="NCBI Taxonomy" id="574655"/>
    <lineage>
        <taxon>Eukaryota</taxon>
        <taxon>Fungi</taxon>
        <taxon>Dikarya</taxon>
        <taxon>Ascomycota</taxon>
        <taxon>Pezizomycotina</taxon>
        <taxon>Dothideomycetes</taxon>
        <taxon>Dothideomycetidae</taxon>
        <taxon>Mycosphaerellales</taxon>
        <taxon>Teratosphaeriaceae</taxon>
        <taxon>Elasticomyces</taxon>
    </lineage>
</organism>
<dbReference type="AlphaFoldDB" id="A0AAN7ZRF6"/>
<gene>
    <name evidence="3" type="ORF">LTR97_010493</name>
</gene>
<feature type="transmembrane region" description="Helical" evidence="2">
    <location>
        <begin position="112"/>
        <end position="131"/>
    </location>
</feature>
<comment type="caution">
    <text evidence="3">The sequence shown here is derived from an EMBL/GenBank/DDBJ whole genome shotgun (WGS) entry which is preliminary data.</text>
</comment>
<accession>A0AAN7ZRF6</accession>
<keyword evidence="2" id="KW-0472">Membrane</keyword>
<dbReference type="EMBL" id="JAVRQU010000018">
    <property type="protein sequence ID" value="KAK5693017.1"/>
    <property type="molecule type" value="Genomic_DNA"/>
</dbReference>
<evidence type="ECO:0000256" key="1">
    <source>
        <dbReference type="SAM" id="MobiDB-lite"/>
    </source>
</evidence>
<feature type="transmembrane region" description="Helical" evidence="2">
    <location>
        <begin position="18"/>
        <end position="44"/>
    </location>
</feature>
<keyword evidence="2" id="KW-1133">Transmembrane helix</keyword>
<dbReference type="Pfam" id="PF08592">
    <property type="entry name" value="Anthrone_oxy"/>
    <property type="match status" value="1"/>
</dbReference>
<dbReference type="Proteomes" id="UP001310594">
    <property type="component" value="Unassembled WGS sequence"/>
</dbReference>
<evidence type="ECO:0000313" key="3">
    <source>
        <dbReference type="EMBL" id="KAK5693017.1"/>
    </source>
</evidence>
<protein>
    <recommendedName>
        <fullName evidence="5">DUF1772-domain-containing protein</fullName>
    </recommendedName>
</protein>
<proteinExistence type="predicted"/>
<keyword evidence="2" id="KW-0812">Transmembrane</keyword>
<evidence type="ECO:0000313" key="4">
    <source>
        <dbReference type="Proteomes" id="UP001310594"/>
    </source>
</evidence>